<organism evidence="1 2">
    <name type="scientific">Fusarium decemcellulare</name>
    <dbReference type="NCBI Taxonomy" id="57161"/>
    <lineage>
        <taxon>Eukaryota</taxon>
        <taxon>Fungi</taxon>
        <taxon>Dikarya</taxon>
        <taxon>Ascomycota</taxon>
        <taxon>Pezizomycotina</taxon>
        <taxon>Sordariomycetes</taxon>
        <taxon>Hypocreomycetidae</taxon>
        <taxon>Hypocreales</taxon>
        <taxon>Nectriaceae</taxon>
        <taxon>Fusarium</taxon>
        <taxon>Fusarium decemcellulare species complex</taxon>
    </lineage>
</organism>
<evidence type="ECO:0000313" key="2">
    <source>
        <dbReference type="Proteomes" id="UP001148629"/>
    </source>
</evidence>
<protein>
    <submittedName>
        <fullName evidence="1">Uncharacterized protein</fullName>
    </submittedName>
</protein>
<sequence>MLTDSEHNYDEALDGFELIYKETYDTRLEVARRLIRYQRDFTSQAKENEFFYQFADITAKSSSKAPGNLLHVLIEVIKHNGLKLENVEWLARRLVEESPDLLWYKNNEGQTPVLMAIRTCQDRLLTSNHFVQIWEELDRASTI</sequence>
<proteinExistence type="predicted"/>
<accession>A0ACC1SCF9</accession>
<reference evidence="1" key="1">
    <citation type="submission" date="2022-08" db="EMBL/GenBank/DDBJ databases">
        <title>Genome Sequence of Fusarium decemcellulare.</title>
        <authorList>
            <person name="Buettner E."/>
        </authorList>
    </citation>
    <scope>NUCLEOTIDE SEQUENCE</scope>
    <source>
        <strain evidence="1">Babe19</strain>
    </source>
</reference>
<keyword evidence="2" id="KW-1185">Reference proteome</keyword>
<gene>
    <name evidence="1" type="ORF">NM208_g6699</name>
</gene>
<dbReference type="EMBL" id="JANRMS010000639">
    <property type="protein sequence ID" value="KAJ3536475.1"/>
    <property type="molecule type" value="Genomic_DNA"/>
</dbReference>
<dbReference type="Proteomes" id="UP001148629">
    <property type="component" value="Unassembled WGS sequence"/>
</dbReference>
<evidence type="ECO:0000313" key="1">
    <source>
        <dbReference type="EMBL" id="KAJ3536475.1"/>
    </source>
</evidence>
<name>A0ACC1SCF9_9HYPO</name>
<comment type="caution">
    <text evidence="1">The sequence shown here is derived from an EMBL/GenBank/DDBJ whole genome shotgun (WGS) entry which is preliminary data.</text>
</comment>